<protein>
    <submittedName>
        <fullName evidence="1">Uncharacterized protein</fullName>
    </submittedName>
</protein>
<gene>
    <name evidence="1" type="ORF">EAE97_000929</name>
</gene>
<name>A0A9P5M885_9HELO</name>
<dbReference type="AlphaFoldDB" id="A0A9P5M885"/>
<dbReference type="RefSeq" id="XP_038737340.1">
    <property type="nucleotide sequence ID" value="XM_038871439.1"/>
</dbReference>
<dbReference type="Proteomes" id="UP000710849">
    <property type="component" value="Unassembled WGS sequence"/>
</dbReference>
<evidence type="ECO:0000313" key="2">
    <source>
        <dbReference type="Proteomes" id="UP000710849"/>
    </source>
</evidence>
<evidence type="ECO:0000313" key="1">
    <source>
        <dbReference type="EMBL" id="KAF7953530.1"/>
    </source>
</evidence>
<keyword evidence="2" id="KW-1185">Reference proteome</keyword>
<accession>A0A9P5M885</accession>
<sequence length="63" mass="7007">MSNDSTRREILIMPSETHTKINIVYESAARIMQGGILSSKLSAISIFLDTLYCDFQNTGGDDH</sequence>
<dbReference type="GeneID" id="62144518"/>
<dbReference type="EMBL" id="RCSW01000002">
    <property type="protein sequence ID" value="KAF7953530.1"/>
    <property type="molecule type" value="Genomic_DNA"/>
</dbReference>
<comment type="caution">
    <text evidence="1">The sequence shown here is derived from an EMBL/GenBank/DDBJ whole genome shotgun (WGS) entry which is preliminary data.</text>
</comment>
<organism evidence="1 2">
    <name type="scientific">Botrytis byssoidea</name>
    <dbReference type="NCBI Taxonomy" id="139641"/>
    <lineage>
        <taxon>Eukaryota</taxon>
        <taxon>Fungi</taxon>
        <taxon>Dikarya</taxon>
        <taxon>Ascomycota</taxon>
        <taxon>Pezizomycotina</taxon>
        <taxon>Leotiomycetes</taxon>
        <taxon>Helotiales</taxon>
        <taxon>Sclerotiniaceae</taxon>
        <taxon>Botrytis</taxon>
    </lineage>
</organism>
<reference evidence="1 2" key="1">
    <citation type="journal article" date="2020" name="Genome Biol. Evol.">
        <title>Comparative genomics of Sclerotiniaceae.</title>
        <authorList>
            <person name="Valero Jimenez C.A."/>
            <person name="Steentjes M."/>
            <person name="Scholten O.E."/>
            <person name="Van Kan J.A.L."/>
        </authorList>
    </citation>
    <scope>NUCLEOTIDE SEQUENCE [LARGE SCALE GENOMIC DNA]</scope>
    <source>
        <strain evidence="1 2">MUCL 94</strain>
    </source>
</reference>
<proteinExistence type="predicted"/>